<protein>
    <submittedName>
        <fullName evidence="2">Uncharacterized protein</fullName>
    </submittedName>
</protein>
<keyword evidence="1" id="KW-0812">Transmembrane</keyword>
<comment type="caution">
    <text evidence="2">The sequence shown here is derived from an EMBL/GenBank/DDBJ whole genome shotgun (WGS) entry which is preliminary data.</text>
</comment>
<organism evidence="2 3">
    <name type="scientific">Actinoplanes aureus</name>
    <dbReference type="NCBI Taxonomy" id="2792083"/>
    <lineage>
        <taxon>Bacteria</taxon>
        <taxon>Bacillati</taxon>
        <taxon>Actinomycetota</taxon>
        <taxon>Actinomycetes</taxon>
        <taxon>Micromonosporales</taxon>
        <taxon>Micromonosporaceae</taxon>
        <taxon>Actinoplanes</taxon>
    </lineage>
</organism>
<gene>
    <name evidence="2" type="ORF">I4J89_30475</name>
</gene>
<dbReference type="AlphaFoldDB" id="A0A931G501"/>
<accession>A0A931G501</accession>
<dbReference type="EMBL" id="JADQTO010000016">
    <property type="protein sequence ID" value="MBG0565784.1"/>
    <property type="molecule type" value="Genomic_DNA"/>
</dbReference>
<dbReference type="RefSeq" id="WP_196417553.1">
    <property type="nucleotide sequence ID" value="NZ_JADQTO010000016.1"/>
</dbReference>
<feature type="transmembrane region" description="Helical" evidence="1">
    <location>
        <begin position="123"/>
        <end position="141"/>
    </location>
</feature>
<evidence type="ECO:0000313" key="3">
    <source>
        <dbReference type="Proteomes" id="UP000598146"/>
    </source>
</evidence>
<dbReference type="Proteomes" id="UP000598146">
    <property type="component" value="Unassembled WGS sequence"/>
</dbReference>
<keyword evidence="3" id="KW-1185">Reference proteome</keyword>
<sequence length="574" mass="61940">MAFPEVFFAHGDGVVRDPAARISSTTRYLSGAAYVDERYADVVVDRFVADSHRAVPPALGYDLTTVIRHCLRARRLWLVQNALVTLILLLGLVVFTAATASLIVAGVCWVLVTSSPAAFRRRAVLAGLALVAGSLVVYFVYSTYYASSSYYAEAESGGGATAFVGGVLLVAGAVLGTLTWSRYRMIMTIADDLARGRPAGPPATQVDEVEQRLRVIDVAQHGNVVLHAGYDPFVSAGERVDAWSLATELRPEEDGEPLLNGNGRPVGVRYVPIDPVELVTHLRRRLAGLRSRDLPEHERITGLQLRDLVISSGTRWRGFPLIDEGCRLPYSYAAPEAVEGIIRAPQTGGRHFLRASVGAAEKAAVDGAGHTIMPAEHQSIVTSTFLHVAVEGGMLYVELVSTVLGPIQQRYLDIDAYDRGDRRTAALREAAARLVPAIGAAPARLVRSIWKTVTLRGAILRSDRAAAEEAVHDFGAHWDVRELASRAGFANYLQRLDAEKYRRLIDRRATEAIYEFLSASGVDTSDFAAKVNFHQYTSATIHGDVHGPVAVGDGAVANSVRIAAQRGSAVKGAV</sequence>
<proteinExistence type="predicted"/>
<keyword evidence="1" id="KW-0472">Membrane</keyword>
<evidence type="ECO:0000313" key="2">
    <source>
        <dbReference type="EMBL" id="MBG0565784.1"/>
    </source>
</evidence>
<reference evidence="2" key="1">
    <citation type="submission" date="2020-11" db="EMBL/GenBank/DDBJ databases">
        <title>Isolation and identification of active actinomycetes.</title>
        <authorList>
            <person name="Sun X."/>
        </authorList>
    </citation>
    <scope>NUCLEOTIDE SEQUENCE</scope>
    <source>
        <strain evidence="2">NEAU-A11</strain>
    </source>
</reference>
<evidence type="ECO:0000256" key="1">
    <source>
        <dbReference type="SAM" id="Phobius"/>
    </source>
</evidence>
<keyword evidence="1" id="KW-1133">Transmembrane helix</keyword>
<feature type="transmembrane region" description="Helical" evidence="1">
    <location>
        <begin position="161"/>
        <end position="180"/>
    </location>
</feature>
<name>A0A931G501_9ACTN</name>
<feature type="transmembrane region" description="Helical" evidence="1">
    <location>
        <begin position="82"/>
        <end position="111"/>
    </location>
</feature>